<keyword evidence="3" id="KW-1185">Reference proteome</keyword>
<protein>
    <recommendedName>
        <fullName evidence="4">Cytochrome c oxidase assembly protein subunit 15</fullName>
    </recommendedName>
</protein>
<sequence length="129" mass="13542">MALPAMPHPHLIVLRSTATIVLSALIAQAGWASAFLGGEPRYLRHHQVGALVTLAVCVASALVYLLLRRSAGPVNVVLAVLVAVLAGVQYALGEASAVAVHIFLGILLAMTGTALTSWTYRHRMPVDSP</sequence>
<dbReference type="EMBL" id="FNGP01000005">
    <property type="protein sequence ID" value="SDL71226.1"/>
    <property type="molecule type" value="Genomic_DNA"/>
</dbReference>
<feature type="transmembrane region" description="Helical" evidence="1">
    <location>
        <begin position="12"/>
        <end position="36"/>
    </location>
</feature>
<dbReference type="Proteomes" id="UP000199475">
    <property type="component" value="Unassembled WGS sequence"/>
</dbReference>
<keyword evidence="1" id="KW-1133">Transmembrane helix</keyword>
<dbReference type="AlphaFoldDB" id="A0A1G9MAD5"/>
<evidence type="ECO:0008006" key="4">
    <source>
        <dbReference type="Google" id="ProtNLM"/>
    </source>
</evidence>
<reference evidence="2 3" key="1">
    <citation type="submission" date="2016-10" db="EMBL/GenBank/DDBJ databases">
        <authorList>
            <person name="de Groot N.N."/>
        </authorList>
    </citation>
    <scope>NUCLEOTIDE SEQUENCE [LARGE SCALE GENOMIC DNA]</scope>
    <source>
        <strain evidence="2 3">CGMCC 1.9159</strain>
    </source>
</reference>
<feature type="transmembrane region" description="Helical" evidence="1">
    <location>
        <begin position="74"/>
        <end position="92"/>
    </location>
</feature>
<organism evidence="2 3">
    <name type="scientific">Tessaracoccus oleiagri</name>
    <dbReference type="NCBI Taxonomy" id="686624"/>
    <lineage>
        <taxon>Bacteria</taxon>
        <taxon>Bacillati</taxon>
        <taxon>Actinomycetota</taxon>
        <taxon>Actinomycetes</taxon>
        <taxon>Propionibacteriales</taxon>
        <taxon>Propionibacteriaceae</taxon>
        <taxon>Tessaracoccus</taxon>
    </lineage>
</organism>
<dbReference type="STRING" id="686624.SAMN04488242_2505"/>
<dbReference type="OrthoDB" id="3729994at2"/>
<gene>
    <name evidence="2" type="ORF">SAMN04488242_2505</name>
</gene>
<proteinExistence type="predicted"/>
<evidence type="ECO:0000313" key="2">
    <source>
        <dbReference type="EMBL" id="SDL71226.1"/>
    </source>
</evidence>
<feature type="transmembrane region" description="Helical" evidence="1">
    <location>
        <begin position="48"/>
        <end position="67"/>
    </location>
</feature>
<feature type="transmembrane region" description="Helical" evidence="1">
    <location>
        <begin position="98"/>
        <end position="120"/>
    </location>
</feature>
<keyword evidence="1" id="KW-0472">Membrane</keyword>
<evidence type="ECO:0000256" key="1">
    <source>
        <dbReference type="SAM" id="Phobius"/>
    </source>
</evidence>
<keyword evidence="1" id="KW-0812">Transmembrane</keyword>
<name>A0A1G9MAD5_9ACTN</name>
<dbReference type="RefSeq" id="WP_093252790.1">
    <property type="nucleotide sequence ID" value="NZ_FNGP01000005.1"/>
</dbReference>
<evidence type="ECO:0000313" key="3">
    <source>
        <dbReference type="Proteomes" id="UP000199475"/>
    </source>
</evidence>
<accession>A0A1G9MAD5</accession>